<dbReference type="Proteomes" id="UP000634136">
    <property type="component" value="Unassembled WGS sequence"/>
</dbReference>
<dbReference type="PANTHER" id="PTHR31791:SF47">
    <property type="entry name" value="INACTIVE FRIGIDA-LIKE PROTEIN 2"/>
    <property type="match status" value="1"/>
</dbReference>
<keyword evidence="4 5" id="KW-0287">Flowering</keyword>
<evidence type="ECO:0000256" key="6">
    <source>
        <dbReference type="SAM" id="MobiDB-lite"/>
    </source>
</evidence>
<evidence type="ECO:0000256" key="2">
    <source>
        <dbReference type="ARBA" id="ARBA00022473"/>
    </source>
</evidence>
<name>A0A834T6D1_9FABA</name>
<evidence type="ECO:0000256" key="5">
    <source>
        <dbReference type="RuleBase" id="RU364012"/>
    </source>
</evidence>
<evidence type="ECO:0000256" key="4">
    <source>
        <dbReference type="ARBA" id="ARBA00023089"/>
    </source>
</evidence>
<dbReference type="GO" id="GO:0009908">
    <property type="term" value="P:flower development"/>
    <property type="evidence" value="ECO:0007669"/>
    <property type="project" value="UniProtKB-KW"/>
</dbReference>
<evidence type="ECO:0000313" key="8">
    <source>
        <dbReference type="Proteomes" id="UP000634136"/>
    </source>
</evidence>
<evidence type="ECO:0000256" key="1">
    <source>
        <dbReference type="ARBA" id="ARBA00008956"/>
    </source>
</evidence>
<sequence length="532" mass="58908">MATLKTISAALKLIDTKKENLKKAYDELQAHSSLLSSFPLSWSDLDSHFTSIQDSLTQRFHLLESRQCDPQLERTEQSVSVLSSLPPDQNSKVGNCPSFPNDPSPSTNPQNQNSVKPRHELVALCEKMDGKGLRNYIIEHFKGSDGFEAEIPSALRCAPDPAAMILDSLHGFHGTNDMKEAGLRKIRRSCLLLLEHLRGISPKLEPNVRGRARKLAGEWKGKLMNDSAYTLGALGYLQFVLAYDLVSEVSMDELVYFSAMAANNKEVPELCRIMGLVDKVPDIIQKLIDKGKYVLAVKYVFDFNLADKIPPIPILKACVDESKKLAQRILQEGKPPTEATAREIHALKTVMKAIESHKLESEYPLASLEQRIEQLKKQKPDKKRPAPTSAAKPQQHQQQQTKNNLQNQNSGIKRLQTSAPVAPVAAPKNANSANSVLHQYQQPIVQPTGLLPEHQNPYMGPQAMPYGTIPPYTAPSAGPYGFSSVPMGSSGNPNPVASHLYSSEPNVHSGYYDRITAYGGLPHYHHPSYYPQ</sequence>
<dbReference type="PANTHER" id="PTHR31791">
    <property type="entry name" value="FRIGIDA-LIKE PROTEIN 3-RELATED"/>
    <property type="match status" value="1"/>
</dbReference>
<dbReference type="OrthoDB" id="1166059at2759"/>
<comment type="similarity">
    <text evidence="1 5">Belongs to the Frigida family.</text>
</comment>
<feature type="region of interest" description="Disordered" evidence="6">
    <location>
        <begin position="375"/>
        <end position="406"/>
    </location>
</feature>
<evidence type="ECO:0000256" key="3">
    <source>
        <dbReference type="ARBA" id="ARBA00022782"/>
    </source>
</evidence>
<keyword evidence="2 5" id="KW-0217">Developmental protein</keyword>
<keyword evidence="8" id="KW-1185">Reference proteome</keyword>
<feature type="region of interest" description="Disordered" evidence="6">
    <location>
        <begin position="74"/>
        <end position="115"/>
    </location>
</feature>
<feature type="compositionally biased region" description="Low complexity" evidence="6">
    <location>
        <begin position="394"/>
        <end position="406"/>
    </location>
</feature>
<proteinExistence type="inferred from homology"/>
<dbReference type="EMBL" id="JAAIUW010000009">
    <property type="protein sequence ID" value="KAF7815938.1"/>
    <property type="molecule type" value="Genomic_DNA"/>
</dbReference>
<dbReference type="AlphaFoldDB" id="A0A834T6D1"/>
<feature type="compositionally biased region" description="Polar residues" evidence="6">
    <location>
        <begin position="77"/>
        <end position="93"/>
    </location>
</feature>
<gene>
    <name evidence="7" type="ORF">G2W53_029907</name>
</gene>
<comment type="caution">
    <text evidence="7">The sequence shown here is derived from an EMBL/GenBank/DDBJ whole genome shotgun (WGS) entry which is preliminary data.</text>
</comment>
<reference evidence="7" key="1">
    <citation type="submission" date="2020-09" db="EMBL/GenBank/DDBJ databases">
        <title>Genome-Enabled Discovery of Anthraquinone Biosynthesis in Senna tora.</title>
        <authorList>
            <person name="Kang S.-H."/>
            <person name="Pandey R.P."/>
            <person name="Lee C.-M."/>
            <person name="Sim J.-S."/>
            <person name="Jeong J.-T."/>
            <person name="Choi B.-S."/>
            <person name="Jung M."/>
            <person name="Ginzburg D."/>
            <person name="Zhao K."/>
            <person name="Won S.Y."/>
            <person name="Oh T.-J."/>
            <person name="Yu Y."/>
            <person name="Kim N.-H."/>
            <person name="Lee O.R."/>
            <person name="Lee T.-H."/>
            <person name="Bashyal P."/>
            <person name="Kim T.-S."/>
            <person name="Lee W.-H."/>
            <person name="Kawkins C."/>
            <person name="Kim C.-K."/>
            <person name="Kim J.S."/>
            <person name="Ahn B.O."/>
            <person name="Rhee S.Y."/>
            <person name="Sohng J.K."/>
        </authorList>
    </citation>
    <scope>NUCLEOTIDE SEQUENCE</scope>
    <source>
        <tissue evidence="7">Leaf</tissue>
    </source>
</reference>
<dbReference type="GO" id="GO:0030154">
    <property type="term" value="P:cell differentiation"/>
    <property type="evidence" value="ECO:0007669"/>
    <property type="project" value="UniProtKB-KW"/>
</dbReference>
<organism evidence="7 8">
    <name type="scientific">Senna tora</name>
    <dbReference type="NCBI Taxonomy" id="362788"/>
    <lineage>
        <taxon>Eukaryota</taxon>
        <taxon>Viridiplantae</taxon>
        <taxon>Streptophyta</taxon>
        <taxon>Embryophyta</taxon>
        <taxon>Tracheophyta</taxon>
        <taxon>Spermatophyta</taxon>
        <taxon>Magnoliopsida</taxon>
        <taxon>eudicotyledons</taxon>
        <taxon>Gunneridae</taxon>
        <taxon>Pentapetalae</taxon>
        <taxon>rosids</taxon>
        <taxon>fabids</taxon>
        <taxon>Fabales</taxon>
        <taxon>Fabaceae</taxon>
        <taxon>Caesalpinioideae</taxon>
        <taxon>Cassia clade</taxon>
        <taxon>Senna</taxon>
    </lineage>
</organism>
<dbReference type="Pfam" id="PF07899">
    <property type="entry name" value="Frigida"/>
    <property type="match status" value="1"/>
</dbReference>
<keyword evidence="3 5" id="KW-0221">Differentiation</keyword>
<feature type="compositionally biased region" description="Polar residues" evidence="6">
    <location>
        <begin position="104"/>
        <end position="115"/>
    </location>
</feature>
<accession>A0A834T6D1</accession>
<evidence type="ECO:0000313" key="7">
    <source>
        <dbReference type="EMBL" id="KAF7815938.1"/>
    </source>
</evidence>
<protein>
    <recommendedName>
        <fullName evidence="5">FRIGIDA-like protein</fullName>
    </recommendedName>
</protein>
<dbReference type="InterPro" id="IPR012474">
    <property type="entry name" value="Frigida"/>
</dbReference>